<sequence>MTPGSLGNKNSRRFNGSGSSGIHQKGSAEYNVDQYPTLGPLDLSRIQIVVALTSSVGPRE</sequence>
<evidence type="ECO:0000313" key="2">
    <source>
        <dbReference type="EMBL" id="KYN05864.1"/>
    </source>
</evidence>
<evidence type="ECO:0000256" key="1">
    <source>
        <dbReference type="SAM" id="MobiDB-lite"/>
    </source>
</evidence>
<proteinExistence type="predicted"/>
<dbReference type="EMBL" id="KQ977086">
    <property type="protein sequence ID" value="KYN05864.1"/>
    <property type="molecule type" value="Genomic_DNA"/>
</dbReference>
<dbReference type="Proteomes" id="UP000078542">
    <property type="component" value="Unassembled WGS sequence"/>
</dbReference>
<reference evidence="2 3" key="1">
    <citation type="submission" date="2016-03" db="EMBL/GenBank/DDBJ databases">
        <title>Cyphomyrmex costatus WGS genome.</title>
        <authorList>
            <person name="Nygaard S."/>
            <person name="Hu H."/>
            <person name="Boomsma J."/>
            <person name="Zhang G."/>
        </authorList>
    </citation>
    <scope>NUCLEOTIDE SEQUENCE [LARGE SCALE GENOMIC DNA]</scope>
    <source>
        <strain evidence="2">MS0001</strain>
        <tissue evidence="2">Whole body</tissue>
    </source>
</reference>
<feature type="compositionally biased region" description="Low complexity" evidence="1">
    <location>
        <begin position="7"/>
        <end position="21"/>
    </location>
</feature>
<gene>
    <name evidence="2" type="ORF">ALC62_03200</name>
</gene>
<name>A0A151ILX1_9HYME</name>
<dbReference type="AlphaFoldDB" id="A0A151ILX1"/>
<keyword evidence="3" id="KW-1185">Reference proteome</keyword>
<accession>A0A151ILX1</accession>
<evidence type="ECO:0000313" key="3">
    <source>
        <dbReference type="Proteomes" id="UP000078542"/>
    </source>
</evidence>
<protein>
    <submittedName>
        <fullName evidence="2">Uncharacterized protein</fullName>
    </submittedName>
</protein>
<feature type="region of interest" description="Disordered" evidence="1">
    <location>
        <begin position="1"/>
        <end position="28"/>
    </location>
</feature>
<organism evidence="2 3">
    <name type="scientific">Cyphomyrmex costatus</name>
    <dbReference type="NCBI Taxonomy" id="456900"/>
    <lineage>
        <taxon>Eukaryota</taxon>
        <taxon>Metazoa</taxon>
        <taxon>Ecdysozoa</taxon>
        <taxon>Arthropoda</taxon>
        <taxon>Hexapoda</taxon>
        <taxon>Insecta</taxon>
        <taxon>Pterygota</taxon>
        <taxon>Neoptera</taxon>
        <taxon>Endopterygota</taxon>
        <taxon>Hymenoptera</taxon>
        <taxon>Apocrita</taxon>
        <taxon>Aculeata</taxon>
        <taxon>Formicoidea</taxon>
        <taxon>Formicidae</taxon>
        <taxon>Myrmicinae</taxon>
        <taxon>Cyphomyrmex</taxon>
    </lineage>
</organism>